<dbReference type="Pfam" id="PF12801">
    <property type="entry name" value="Fer4_5"/>
    <property type="match status" value="1"/>
</dbReference>
<accession>A0ABV2TNN3</accession>
<dbReference type="RefSeq" id="WP_354601221.1">
    <property type="nucleotide sequence ID" value="NZ_JBEWZI010000011.1"/>
</dbReference>
<keyword evidence="3" id="KW-0479">Metal-binding</keyword>
<evidence type="ECO:0000256" key="6">
    <source>
        <dbReference type="ARBA" id="ARBA00023014"/>
    </source>
</evidence>
<evidence type="ECO:0000259" key="9">
    <source>
        <dbReference type="Pfam" id="PF13746"/>
    </source>
</evidence>
<keyword evidence="5" id="KW-0408">Iron</keyword>
<evidence type="ECO:0000256" key="5">
    <source>
        <dbReference type="ARBA" id="ARBA00023004"/>
    </source>
</evidence>
<dbReference type="PANTHER" id="PTHR30176:SF3">
    <property type="entry name" value="FERREDOXIN-TYPE PROTEIN NAPH"/>
    <property type="match status" value="1"/>
</dbReference>
<feature type="transmembrane region" description="Helical" evidence="7">
    <location>
        <begin position="184"/>
        <end position="206"/>
    </location>
</feature>
<feature type="domain" description="4Fe-4S ferredoxin-type" evidence="8">
    <location>
        <begin position="82"/>
        <end position="119"/>
    </location>
</feature>
<evidence type="ECO:0000313" key="11">
    <source>
        <dbReference type="Proteomes" id="UP001549691"/>
    </source>
</evidence>
<evidence type="ECO:0000256" key="4">
    <source>
        <dbReference type="ARBA" id="ARBA00022982"/>
    </source>
</evidence>
<evidence type="ECO:0000313" key="10">
    <source>
        <dbReference type="EMBL" id="MET7014758.1"/>
    </source>
</evidence>
<feature type="transmembrane region" description="Helical" evidence="7">
    <location>
        <begin position="152"/>
        <end position="172"/>
    </location>
</feature>
<keyword evidence="7" id="KW-1133">Transmembrane helix</keyword>
<feature type="transmembrane region" description="Helical" evidence="7">
    <location>
        <begin position="79"/>
        <end position="100"/>
    </location>
</feature>
<feature type="transmembrane region" description="Helical" evidence="7">
    <location>
        <begin position="31"/>
        <end position="51"/>
    </location>
</feature>
<dbReference type="Proteomes" id="UP001549691">
    <property type="component" value="Unassembled WGS sequence"/>
</dbReference>
<dbReference type="EMBL" id="JBEWZI010000011">
    <property type="protein sequence ID" value="MET7014758.1"/>
    <property type="molecule type" value="Genomic_DNA"/>
</dbReference>
<organism evidence="10 11">
    <name type="scientific">Uliginosibacterium flavum</name>
    <dbReference type="NCBI Taxonomy" id="1396831"/>
    <lineage>
        <taxon>Bacteria</taxon>
        <taxon>Pseudomonadati</taxon>
        <taxon>Pseudomonadota</taxon>
        <taxon>Betaproteobacteria</taxon>
        <taxon>Rhodocyclales</taxon>
        <taxon>Zoogloeaceae</taxon>
        <taxon>Uliginosibacterium</taxon>
    </lineage>
</organism>
<dbReference type="Pfam" id="PF13746">
    <property type="entry name" value="Fer4_18"/>
    <property type="match status" value="1"/>
</dbReference>
<keyword evidence="4" id="KW-0249">Electron transport</keyword>
<keyword evidence="7" id="KW-0812">Transmembrane</keyword>
<keyword evidence="2" id="KW-0004">4Fe-4S</keyword>
<evidence type="ECO:0000259" key="8">
    <source>
        <dbReference type="Pfam" id="PF12801"/>
    </source>
</evidence>
<keyword evidence="7" id="KW-0472">Membrane</keyword>
<keyword evidence="1" id="KW-0813">Transport</keyword>
<proteinExistence type="predicted"/>
<gene>
    <name evidence="10" type="ORF">ABXR19_11210</name>
</gene>
<evidence type="ECO:0000256" key="7">
    <source>
        <dbReference type="SAM" id="Phobius"/>
    </source>
</evidence>
<feature type="domain" description="4Fe-4S ferredoxin-type" evidence="9">
    <location>
        <begin position="206"/>
        <end position="242"/>
    </location>
</feature>
<name>A0ABV2TNN3_9RHOO</name>
<comment type="caution">
    <text evidence="10">The sequence shown here is derived from an EMBL/GenBank/DDBJ whole genome shotgun (WGS) entry which is preliminary data.</text>
</comment>
<reference evidence="10 11" key="1">
    <citation type="submission" date="2024-07" db="EMBL/GenBank/DDBJ databases">
        <title>Uliginosibacterium flavum JJ3220;KACC:17644.</title>
        <authorList>
            <person name="Kim M.K."/>
        </authorList>
    </citation>
    <scope>NUCLEOTIDE SEQUENCE [LARGE SCALE GENOMIC DNA]</scope>
    <source>
        <strain evidence="10 11">KACC:17644</strain>
    </source>
</reference>
<dbReference type="PANTHER" id="PTHR30176">
    <property type="entry name" value="FERREDOXIN-TYPE PROTEIN NAPH"/>
    <property type="match status" value="1"/>
</dbReference>
<evidence type="ECO:0000256" key="1">
    <source>
        <dbReference type="ARBA" id="ARBA00022448"/>
    </source>
</evidence>
<sequence length="257" mass="29469">MLNLEQPLKFHPRSSSGKIHARSTAGRYNRIRWMMFALTQLIFYGTCWLNWDGRQAVRFSFEEGKFYLFNLVLWPQDGLYLAMLLILSALALFAVTAVLGRLFCGFACPQTTYTALFMAIEEWSEGKRSARIKLDDSAWNTKKLFLRGRKHALWLLLALWTGLSFVGYFVPVRTVVPEFLNGTAGTWSVFWTLFYAGFTYLMAGFLREKVCQHMCPYSRFQGVMFDASTVTVGYDHSRGDALSRLSLLCGRPIPLNQ</sequence>
<keyword evidence="11" id="KW-1185">Reference proteome</keyword>
<evidence type="ECO:0000256" key="3">
    <source>
        <dbReference type="ARBA" id="ARBA00022723"/>
    </source>
</evidence>
<evidence type="ECO:0000256" key="2">
    <source>
        <dbReference type="ARBA" id="ARBA00022485"/>
    </source>
</evidence>
<protein>
    <submittedName>
        <fullName evidence="10">4Fe-4S binding protein</fullName>
    </submittedName>
</protein>
<dbReference type="InterPro" id="IPR017896">
    <property type="entry name" value="4Fe4S_Fe-S-bd"/>
</dbReference>
<dbReference type="SUPFAM" id="SSF54862">
    <property type="entry name" value="4Fe-4S ferredoxins"/>
    <property type="match status" value="1"/>
</dbReference>
<dbReference type="InterPro" id="IPR051684">
    <property type="entry name" value="Electron_Trans/Redox"/>
</dbReference>
<keyword evidence="6" id="KW-0411">Iron-sulfur</keyword>